<dbReference type="GO" id="GO:0030313">
    <property type="term" value="C:cell envelope"/>
    <property type="evidence" value="ECO:0007669"/>
    <property type="project" value="UniProtKB-SubCell"/>
</dbReference>
<name>A0A7K3M0K4_9ACTN</name>
<dbReference type="PROSITE" id="PS51318">
    <property type="entry name" value="TAT"/>
    <property type="match status" value="1"/>
</dbReference>
<dbReference type="SUPFAM" id="SSF53850">
    <property type="entry name" value="Periplasmic binding protein-like II"/>
    <property type="match status" value="1"/>
</dbReference>
<dbReference type="Gene3D" id="3.40.190.10">
    <property type="entry name" value="Periplasmic binding protein-like II"/>
    <property type="match status" value="1"/>
</dbReference>
<dbReference type="AlphaFoldDB" id="A0A7K3M0K4"/>
<dbReference type="NCBIfam" id="TIGR03851">
    <property type="entry name" value="chitin_NgcE"/>
    <property type="match status" value="1"/>
</dbReference>
<gene>
    <name evidence="7" type="primary">ngcE</name>
    <name evidence="7" type="ORF">F7O44_07070</name>
</gene>
<accession>A0A7K3M0K4</accession>
<sequence length="475" mass="51303">MTPRPLSRRHLLRTGLLTVPAAGLLTACGSNGSSTGTDPDGNAAVQVSDDADNPFGVDAAADLDVVIFDGGYGSEYADFHQQLYSAKFPEATVDGSAIQELTQTLQPRFVSGDVPDVIDNSGANRLEMTALIAENQLASLQPLLDAPSIDDPDTPVRDLLIPGVIEEGTFGSDVYALNYVATVYGVWYSRSLFEEKGWEYPRTWDEMLDLCREARSEGIYGWTYGGTNAADYLGRVIMHLAAKNGGVEALARIDNLEPEAWRQDSVLAALEAVYRLNAEDLMLPGSDGLEHTQAQTEWVLGEALFYASGSWIENEMAGITPDGFDMVVAPVPNLTDDDQLDFSAIQVSAGEQFIVPAHADNVPGALEYLRIMLSTEGAQKFSELTGAPTVVRGALDGASDGSTALASINEAMENASETRLYYQYANWYPDLREVSGPQLGNLLTGRVTPEEFADAMQEAADRVAADDSIEKFTRE</sequence>
<evidence type="ECO:0000256" key="4">
    <source>
        <dbReference type="ARBA" id="ARBA00022729"/>
    </source>
</evidence>
<keyword evidence="4 6" id="KW-0732">Signal</keyword>
<protein>
    <submittedName>
        <fullName evidence="7">Carbohydrate ABC transporter, N-acetylglucosamine/diacetylchitobiose-binding protein</fullName>
    </submittedName>
</protein>
<comment type="subcellular location">
    <subcellularLocation>
        <location evidence="1">Cell envelope</location>
    </subcellularLocation>
</comment>
<dbReference type="InterPro" id="IPR006059">
    <property type="entry name" value="SBP"/>
</dbReference>
<evidence type="ECO:0000256" key="6">
    <source>
        <dbReference type="SAM" id="SignalP"/>
    </source>
</evidence>
<keyword evidence="8" id="KW-1185">Reference proteome</keyword>
<dbReference type="InterPro" id="IPR022386">
    <property type="entry name" value="Chitin_NgcE"/>
</dbReference>
<evidence type="ECO:0000256" key="5">
    <source>
        <dbReference type="SAM" id="MobiDB-lite"/>
    </source>
</evidence>
<evidence type="ECO:0000313" key="7">
    <source>
        <dbReference type="EMBL" id="NDL56831.1"/>
    </source>
</evidence>
<dbReference type="PANTHER" id="PTHR43649">
    <property type="entry name" value="ARABINOSE-BINDING PROTEIN-RELATED"/>
    <property type="match status" value="1"/>
</dbReference>
<feature type="chain" id="PRO_5039071546" evidence="6">
    <location>
        <begin position="22"/>
        <end position="475"/>
    </location>
</feature>
<dbReference type="Pfam" id="PF01547">
    <property type="entry name" value="SBP_bac_1"/>
    <property type="match status" value="1"/>
</dbReference>
<dbReference type="InterPro" id="IPR006311">
    <property type="entry name" value="TAT_signal"/>
</dbReference>
<comment type="similarity">
    <text evidence="2">Belongs to the bacterial solute-binding protein 1 family.</text>
</comment>
<feature type="signal peptide" evidence="6">
    <location>
        <begin position="1"/>
        <end position="21"/>
    </location>
</feature>
<comment type="caution">
    <text evidence="7">The sequence shown here is derived from an EMBL/GenBank/DDBJ whole genome shotgun (WGS) entry which is preliminary data.</text>
</comment>
<evidence type="ECO:0000313" key="8">
    <source>
        <dbReference type="Proteomes" id="UP000460435"/>
    </source>
</evidence>
<reference evidence="7 8" key="1">
    <citation type="submission" date="2019-11" db="EMBL/GenBank/DDBJ databases">
        <authorList>
            <person name="Li X.-J."/>
            <person name="Feng X.-M."/>
        </authorList>
    </citation>
    <scope>NUCLEOTIDE SEQUENCE [LARGE SCALE GENOMIC DNA]</scope>
    <source>
        <strain evidence="7 8">XMNu-373</strain>
    </source>
</reference>
<dbReference type="PANTHER" id="PTHR43649:SF31">
    <property type="entry name" value="SN-GLYCEROL-3-PHOSPHATE-BINDING PERIPLASMIC PROTEIN UGPB"/>
    <property type="match status" value="1"/>
</dbReference>
<evidence type="ECO:0000256" key="2">
    <source>
        <dbReference type="ARBA" id="ARBA00008520"/>
    </source>
</evidence>
<dbReference type="InterPro" id="IPR050490">
    <property type="entry name" value="Bact_solute-bd_prot1"/>
</dbReference>
<evidence type="ECO:0000256" key="1">
    <source>
        <dbReference type="ARBA" id="ARBA00004196"/>
    </source>
</evidence>
<keyword evidence="3" id="KW-0813">Transport</keyword>
<feature type="region of interest" description="Disordered" evidence="5">
    <location>
        <begin position="30"/>
        <end position="49"/>
    </location>
</feature>
<dbReference type="PROSITE" id="PS51257">
    <property type="entry name" value="PROKAR_LIPOPROTEIN"/>
    <property type="match status" value="1"/>
</dbReference>
<organism evidence="7 8">
    <name type="scientific">Phytoactinopolyspora mesophila</name>
    <dbReference type="NCBI Taxonomy" id="2650750"/>
    <lineage>
        <taxon>Bacteria</taxon>
        <taxon>Bacillati</taxon>
        <taxon>Actinomycetota</taxon>
        <taxon>Actinomycetes</taxon>
        <taxon>Jiangellales</taxon>
        <taxon>Jiangellaceae</taxon>
        <taxon>Phytoactinopolyspora</taxon>
    </lineage>
</organism>
<dbReference type="Proteomes" id="UP000460435">
    <property type="component" value="Unassembled WGS sequence"/>
</dbReference>
<evidence type="ECO:0000256" key="3">
    <source>
        <dbReference type="ARBA" id="ARBA00022448"/>
    </source>
</evidence>
<dbReference type="EMBL" id="WLZY01000002">
    <property type="protein sequence ID" value="NDL56831.1"/>
    <property type="molecule type" value="Genomic_DNA"/>
</dbReference>
<proteinExistence type="inferred from homology"/>
<dbReference type="RefSeq" id="WP_162449534.1">
    <property type="nucleotide sequence ID" value="NZ_WLZY01000002.1"/>
</dbReference>